<dbReference type="Gene3D" id="1.10.8.60">
    <property type="match status" value="1"/>
</dbReference>
<dbReference type="InterPro" id="IPR025662">
    <property type="entry name" value="Sigma_54_int_dom_ATP-bd_1"/>
</dbReference>
<dbReference type="OrthoDB" id="9761705at2"/>
<evidence type="ECO:0000313" key="8">
    <source>
        <dbReference type="Proteomes" id="UP000005267"/>
    </source>
</evidence>
<reference evidence="8" key="2">
    <citation type="journal article" date="2013" name="PLoS ONE">
        <title>Genome implosion elicits host-confinement in Alcaligenaceae: evidence from the comparative genomics of Tetrathiobacter kashmirensis, a pathogen in the making.</title>
        <authorList>
            <person name="Ghosh W."/>
            <person name="Alam M."/>
            <person name="Roy C."/>
            <person name="Pyne P."/>
            <person name="George A."/>
            <person name="Chakraborty R."/>
            <person name="Majumder S."/>
            <person name="Agarwal A."/>
            <person name="Chakraborty S."/>
            <person name="Majumdar S."/>
            <person name="Gupta S.K."/>
        </authorList>
    </citation>
    <scope>NUCLEOTIDE SEQUENCE [LARGE SCALE GENOMIC DNA]</scope>
    <source>
        <strain evidence="8">WT001</strain>
    </source>
</reference>
<dbReference type="InterPro" id="IPR003593">
    <property type="entry name" value="AAA+_ATPase"/>
</dbReference>
<dbReference type="Gene3D" id="1.10.10.60">
    <property type="entry name" value="Homeodomain-like"/>
    <property type="match status" value="1"/>
</dbReference>
<dbReference type="Proteomes" id="UP000005267">
    <property type="component" value="Chromosome"/>
</dbReference>
<dbReference type="InterPro" id="IPR058031">
    <property type="entry name" value="AAA_lid_NorR"/>
</dbReference>
<dbReference type="SUPFAM" id="SSF46689">
    <property type="entry name" value="Homeodomain-like"/>
    <property type="match status" value="1"/>
</dbReference>
<dbReference type="InterPro" id="IPR002078">
    <property type="entry name" value="Sigma_54_int"/>
</dbReference>
<dbReference type="InterPro" id="IPR009057">
    <property type="entry name" value="Homeodomain-like_sf"/>
</dbReference>
<dbReference type="KEGG" id="aka:TKWG_04130"/>
<dbReference type="Pfam" id="PF00158">
    <property type="entry name" value="Sigma54_activat"/>
    <property type="match status" value="1"/>
</dbReference>
<protein>
    <submittedName>
        <fullName evidence="7">Fis family GAF modulated sigma54 specific transcriptional regulator</fullName>
    </submittedName>
</protein>
<dbReference type="InterPro" id="IPR002197">
    <property type="entry name" value="HTH_Fis"/>
</dbReference>
<evidence type="ECO:0000256" key="4">
    <source>
        <dbReference type="ARBA" id="ARBA00023125"/>
    </source>
</evidence>
<keyword evidence="1" id="KW-0547">Nucleotide-binding</keyword>
<proteinExistence type="predicted"/>
<keyword evidence="3" id="KW-0805">Transcription regulation</keyword>
<dbReference type="PRINTS" id="PR01590">
    <property type="entry name" value="HTHFIS"/>
</dbReference>
<evidence type="ECO:0000256" key="5">
    <source>
        <dbReference type="ARBA" id="ARBA00023163"/>
    </source>
</evidence>
<dbReference type="STRING" id="1036672.TKWG_04130"/>
<gene>
    <name evidence="7" type="ordered locus">TKWG_04130</name>
</gene>
<dbReference type="PROSITE" id="PS00675">
    <property type="entry name" value="SIGMA54_INTERACT_1"/>
    <property type="match status" value="1"/>
</dbReference>
<name>I3U8P6_ADVKW</name>
<dbReference type="AlphaFoldDB" id="I3U8P6"/>
<keyword evidence="5" id="KW-0804">Transcription</keyword>
<dbReference type="PANTHER" id="PTHR32071">
    <property type="entry name" value="TRANSCRIPTIONAL REGULATORY PROTEIN"/>
    <property type="match status" value="1"/>
</dbReference>
<keyword evidence="2" id="KW-0067">ATP-binding</keyword>
<keyword evidence="8" id="KW-1185">Reference proteome</keyword>
<organism evidence="7 8">
    <name type="scientific">Advenella kashmirensis (strain DSM 17095 / LMG 22695 / WT001)</name>
    <name type="common">Tetrathiobacter kashmirensis</name>
    <dbReference type="NCBI Taxonomy" id="1036672"/>
    <lineage>
        <taxon>Bacteria</taxon>
        <taxon>Pseudomonadati</taxon>
        <taxon>Pseudomonadota</taxon>
        <taxon>Betaproteobacteria</taxon>
        <taxon>Burkholderiales</taxon>
        <taxon>Alcaligenaceae</taxon>
    </lineage>
</organism>
<evidence type="ECO:0000313" key="7">
    <source>
        <dbReference type="EMBL" id="AFK61384.1"/>
    </source>
</evidence>
<dbReference type="EMBL" id="CP003555">
    <property type="protein sequence ID" value="AFK61384.1"/>
    <property type="molecule type" value="Genomic_DNA"/>
</dbReference>
<evidence type="ECO:0000256" key="1">
    <source>
        <dbReference type="ARBA" id="ARBA00022741"/>
    </source>
</evidence>
<dbReference type="SMART" id="SM00382">
    <property type="entry name" value="AAA"/>
    <property type="match status" value="1"/>
</dbReference>
<dbReference type="Gene3D" id="3.30.450.40">
    <property type="match status" value="1"/>
</dbReference>
<dbReference type="GO" id="GO:0006355">
    <property type="term" value="P:regulation of DNA-templated transcription"/>
    <property type="evidence" value="ECO:0007669"/>
    <property type="project" value="InterPro"/>
</dbReference>
<dbReference type="InterPro" id="IPR029016">
    <property type="entry name" value="GAF-like_dom_sf"/>
</dbReference>
<dbReference type="Gene3D" id="3.40.50.300">
    <property type="entry name" value="P-loop containing nucleotide triphosphate hydrolases"/>
    <property type="match status" value="1"/>
</dbReference>
<feature type="domain" description="AAA+ ATPase" evidence="6">
    <location>
        <begin position="371"/>
        <end position="528"/>
    </location>
</feature>
<dbReference type="Pfam" id="PF01590">
    <property type="entry name" value="GAF"/>
    <property type="match status" value="1"/>
</dbReference>
<dbReference type="GO" id="GO:0043565">
    <property type="term" value="F:sequence-specific DNA binding"/>
    <property type="evidence" value="ECO:0007669"/>
    <property type="project" value="InterPro"/>
</dbReference>
<dbReference type="Pfam" id="PF02954">
    <property type="entry name" value="HTH_8"/>
    <property type="match status" value="1"/>
</dbReference>
<dbReference type="FunFam" id="3.40.50.300:FF:000006">
    <property type="entry name" value="DNA-binding transcriptional regulator NtrC"/>
    <property type="match status" value="1"/>
</dbReference>
<dbReference type="CDD" id="cd00009">
    <property type="entry name" value="AAA"/>
    <property type="match status" value="1"/>
</dbReference>
<evidence type="ECO:0000256" key="3">
    <source>
        <dbReference type="ARBA" id="ARBA00023015"/>
    </source>
</evidence>
<reference evidence="7 8" key="1">
    <citation type="journal article" date="2011" name="J. Bacteriol.">
        <title>Whole-genome shotgun sequencing of the sulfur-oxidizing chemoautotroph Tetrathiobacter kashmirensis.</title>
        <authorList>
            <person name="Ghosh W."/>
            <person name="George A."/>
            <person name="Agarwal A."/>
            <person name="Raj P."/>
            <person name="Alam M."/>
            <person name="Pyne P."/>
            <person name="Das Gupta S.K."/>
        </authorList>
    </citation>
    <scope>NUCLEOTIDE SEQUENCE [LARGE SCALE GENOMIC DNA]</scope>
    <source>
        <strain evidence="7 8">WT001</strain>
    </source>
</reference>
<dbReference type="SUPFAM" id="SSF52540">
    <property type="entry name" value="P-loop containing nucleoside triphosphate hydrolases"/>
    <property type="match status" value="1"/>
</dbReference>
<dbReference type="InterPro" id="IPR003018">
    <property type="entry name" value="GAF"/>
</dbReference>
<accession>I3U8P6</accession>
<dbReference type="GO" id="GO:0005524">
    <property type="term" value="F:ATP binding"/>
    <property type="evidence" value="ECO:0007669"/>
    <property type="project" value="UniProtKB-KW"/>
</dbReference>
<evidence type="ECO:0000256" key="2">
    <source>
        <dbReference type="ARBA" id="ARBA00022840"/>
    </source>
</evidence>
<dbReference type="PROSITE" id="PS00676">
    <property type="entry name" value="SIGMA54_INTERACT_2"/>
    <property type="match status" value="1"/>
</dbReference>
<dbReference type="InterPro" id="IPR027417">
    <property type="entry name" value="P-loop_NTPase"/>
</dbReference>
<dbReference type="Pfam" id="PF25601">
    <property type="entry name" value="AAA_lid_14"/>
    <property type="match status" value="1"/>
</dbReference>
<evidence type="ECO:0000259" key="6">
    <source>
        <dbReference type="SMART" id="SM00382"/>
    </source>
</evidence>
<keyword evidence="4" id="KW-0238">DNA-binding</keyword>
<dbReference type="HOGENOM" id="CLU_000445_8_12_4"/>
<dbReference type="InterPro" id="IPR025943">
    <property type="entry name" value="Sigma_54_int_dom_ATP-bd_2"/>
</dbReference>
<sequence>MIRSKRSQRLSDPEKNGLVMSVWERIVHGGTCNSDELRPLVTDSWQRCLHAQVDPFHPTTSPALQGASLRHLQERHADLLTCSQPVMQMAKDLLEETGSIMILTDPQGVILSVEGDSRTQSAAENVSLVSGQSWDELLSGTNAIGTALATGLPVQIHSAEHFCAQVKAWTCAAAVIQDPLDGRTMGAIDISGLHNTYTPNSLALVAYTASRIENLLSKNELHFRNQLLERSMDRFLGTEDGIIIVDRHGRPFKLNPYARQILRDMDICADPEQLDTIAALNVRQADLVGDRSMPEWLDPDWVEAVIVEGKRVGSILTLPRRKPPCAPAGGASLARARQYVHRPEPDAFDRIIGTARPLREAIAKARRLATVNVPVLVLGETGAGKENMVRAMHQFAESSSVAACEVNVAKPARRPFVAINCGGMSADLLASELFGYADGAFTGARRGGMTGKVEAAHGGTLFLDEIGEMPLALQPHLLRVLEEGEIYRIGETTPRKIQFKLIAATHRNLQREVAEGRFREDLYYRISVTSIQLPPLREMAEDIPLLARHLLQRLCSRYDAGPKTIADDAMALLCQYHWSGNIRELRNTIESMYLTSPSSVLQVKDLPPHLQPGAPGNGTLATPTIAVNQGKLKESESQVIQQMLESCCGNLTLMARELGIAKSTLYAKLNKLGLADQLRKIRQDRRTH</sequence>